<evidence type="ECO:0000313" key="9">
    <source>
        <dbReference type="Ensembl" id="ENSOCUP00000043421.1"/>
    </source>
</evidence>
<dbReference type="Pfam" id="PF00155">
    <property type="entry name" value="Aminotran_1_2"/>
    <property type="match status" value="1"/>
</dbReference>
<evidence type="ECO:0000313" key="10">
    <source>
        <dbReference type="Proteomes" id="UP000001811"/>
    </source>
</evidence>
<dbReference type="FunCoup" id="A0A5F9DDN0">
    <property type="interactions" value="3"/>
</dbReference>
<organism evidence="9 10">
    <name type="scientific">Oryctolagus cuniculus</name>
    <name type="common">Rabbit</name>
    <dbReference type="NCBI Taxonomy" id="9986"/>
    <lineage>
        <taxon>Eukaryota</taxon>
        <taxon>Metazoa</taxon>
        <taxon>Chordata</taxon>
        <taxon>Craniata</taxon>
        <taxon>Vertebrata</taxon>
        <taxon>Euteleostomi</taxon>
        <taxon>Mammalia</taxon>
        <taxon>Eutheria</taxon>
        <taxon>Euarchontoglires</taxon>
        <taxon>Glires</taxon>
        <taxon>Lagomorpha</taxon>
        <taxon>Leporidae</taxon>
        <taxon>Oryctolagus</taxon>
    </lineage>
</organism>
<dbReference type="GeneTree" id="ENSGT00940000162841"/>
<dbReference type="PANTHER" id="PTHR43795:SF1">
    <property type="entry name" value="INACTIVE 1-AMINOCYCLOPROPANE-1-CARBOXYLATE SYNTHASE-LIKE PROTEIN 2-RELATED"/>
    <property type="match status" value="1"/>
</dbReference>
<reference evidence="9" key="2">
    <citation type="submission" date="2025-08" db="UniProtKB">
        <authorList>
            <consortium name="Ensembl"/>
        </authorList>
    </citation>
    <scope>IDENTIFICATION</scope>
    <source>
        <strain evidence="9">Thorbecke</strain>
    </source>
</reference>
<dbReference type="InterPro" id="IPR015421">
    <property type="entry name" value="PyrdxlP-dep_Trfase_major"/>
</dbReference>
<gene>
    <name evidence="9" type="primary">ACCSL</name>
</gene>
<dbReference type="PANTHER" id="PTHR43795">
    <property type="entry name" value="BIFUNCTIONAL ASPARTATE AMINOTRANSFERASE AND GLUTAMATE/ASPARTATE-PREPHENATE AMINOTRANSFERASE-RELATED"/>
    <property type="match status" value="1"/>
</dbReference>
<protein>
    <submittedName>
        <fullName evidence="9">1-aminocyclopropane-1-carboxylate synthase homolog (inactive) like</fullName>
    </submittedName>
</protein>
<dbReference type="InterPro" id="IPR004839">
    <property type="entry name" value="Aminotransferase_I/II_large"/>
</dbReference>
<dbReference type="GO" id="GO:0006520">
    <property type="term" value="P:amino acid metabolic process"/>
    <property type="evidence" value="ECO:0007669"/>
    <property type="project" value="TreeGrafter"/>
</dbReference>
<dbReference type="InterPro" id="IPR050478">
    <property type="entry name" value="Ethylene_sulfur-biosynth"/>
</dbReference>
<sequence length="619" mass="69688">MGWQERIDQAVITPVPGQAWTLGSGRVPSGVEHALSLSLSAGSSWPAEANTNTWRMSHRPDTPTVPRGQTRSQSLREQRVCSDLLEMIRHLQQSLKEHFTQLTTWQMQGLLSLEQRHSGAICKQEDLLDDLMCKMVNLLGSEAVSGLGLRPPLPVLDSQAANRGVRRVSSPQQADQPVPQQRDSEATLVSHDLSSRGIEISVSYHLDFQDYEAYQRDKYHKVKNTLGFINLGTSENKLCTYLLTERLCRSDMNRMENILLQYPDWRGQPFLRKEVACFLTDYCQAPSPLDPENVVILNGCYSIFSALAMVLCDPGEAFLVPTPFFGGFIFSSNLYARVELIPVHLESEVSENTHPFQLTVNKLEQALVEARLKQKKVKGLMLVNPRNCLGDVCSRDSLQEYLEFAKRNRLHVIVDESYMLSVFDGSATFHSVLSLTSLPDPNRTHVIWGTSKDFGISGLRLGALYTHSKGVASAVCSFGCLHGTSGITQYKLYRLLQDREWIDKVYLPTNRSRLQDAYKYITDELKALEVPFLKGGSGLSVWVSLKSYLEPCTFDGELALHRRFLDNKLVLSRGKSFRCEEPGWFRLTFAEKPSELQVGEWCWPPNPGLLTDTALSLHA</sequence>
<dbReference type="CDD" id="cd00609">
    <property type="entry name" value="AAT_like"/>
    <property type="match status" value="1"/>
</dbReference>
<dbReference type="Proteomes" id="UP000001811">
    <property type="component" value="Chromosome 1"/>
</dbReference>
<feature type="compositionally biased region" description="Polar residues" evidence="7">
    <location>
        <begin position="169"/>
        <end position="181"/>
    </location>
</feature>
<comment type="subunit">
    <text evidence="3">Homodimer.</text>
</comment>
<dbReference type="InterPro" id="IPR015422">
    <property type="entry name" value="PyrdxlP-dep_Trfase_small"/>
</dbReference>
<reference evidence="9 10" key="1">
    <citation type="journal article" date="2011" name="Nature">
        <title>A high-resolution map of human evolutionary constraint using 29 mammals.</title>
        <authorList>
            <person name="Lindblad-Toh K."/>
            <person name="Garber M."/>
            <person name="Zuk O."/>
            <person name="Lin M.F."/>
            <person name="Parker B.J."/>
            <person name="Washietl S."/>
            <person name="Kheradpour P."/>
            <person name="Ernst J."/>
            <person name="Jordan G."/>
            <person name="Mauceli E."/>
            <person name="Ward L.D."/>
            <person name="Lowe C.B."/>
            <person name="Holloway A.K."/>
            <person name="Clamp M."/>
            <person name="Gnerre S."/>
            <person name="Alfoldi J."/>
            <person name="Beal K."/>
            <person name="Chang J."/>
            <person name="Clawson H."/>
            <person name="Cuff J."/>
            <person name="Di Palma F."/>
            <person name="Fitzgerald S."/>
            <person name="Flicek P."/>
            <person name="Guttman M."/>
            <person name="Hubisz M.J."/>
            <person name="Jaffe D.B."/>
            <person name="Jungreis I."/>
            <person name="Kent W.J."/>
            <person name="Kostka D."/>
            <person name="Lara M."/>
            <person name="Martins A.L."/>
            <person name="Massingham T."/>
            <person name="Moltke I."/>
            <person name="Raney B.J."/>
            <person name="Rasmussen M.D."/>
            <person name="Robinson J."/>
            <person name="Stark A."/>
            <person name="Vilella A.J."/>
            <person name="Wen J."/>
            <person name="Xie X."/>
            <person name="Zody M.C."/>
            <person name="Baldwin J."/>
            <person name="Bloom T."/>
            <person name="Chin C.W."/>
            <person name="Heiman D."/>
            <person name="Nicol R."/>
            <person name="Nusbaum C."/>
            <person name="Young S."/>
            <person name="Wilkinson J."/>
            <person name="Worley K.C."/>
            <person name="Kovar C.L."/>
            <person name="Muzny D.M."/>
            <person name="Gibbs R.A."/>
            <person name="Cree A."/>
            <person name="Dihn H.H."/>
            <person name="Fowler G."/>
            <person name="Jhangiani S."/>
            <person name="Joshi V."/>
            <person name="Lee S."/>
            <person name="Lewis L.R."/>
            <person name="Nazareth L.V."/>
            <person name="Okwuonu G."/>
            <person name="Santibanez J."/>
            <person name="Warren W.C."/>
            <person name="Mardis E.R."/>
            <person name="Weinstock G.M."/>
            <person name="Wilson R.K."/>
            <person name="Delehaunty K."/>
            <person name="Dooling D."/>
            <person name="Fronik C."/>
            <person name="Fulton L."/>
            <person name="Fulton B."/>
            <person name="Graves T."/>
            <person name="Minx P."/>
            <person name="Sodergren E."/>
            <person name="Birney E."/>
            <person name="Margulies E.H."/>
            <person name="Herrero J."/>
            <person name="Green E.D."/>
            <person name="Haussler D."/>
            <person name="Siepel A."/>
            <person name="Goldman N."/>
            <person name="Pollard K.S."/>
            <person name="Pedersen J.S."/>
            <person name="Lander E.S."/>
            <person name="Kellis M."/>
        </authorList>
    </citation>
    <scope>NUCLEOTIDE SEQUENCE [LARGE SCALE GENOMIC DNA]</scope>
    <source>
        <strain evidence="9 10">Thorbecke inbred</strain>
    </source>
</reference>
<evidence type="ECO:0000256" key="6">
    <source>
        <dbReference type="ARBA" id="ARBA00022990"/>
    </source>
</evidence>
<dbReference type="InterPro" id="IPR015424">
    <property type="entry name" value="PyrdxlP-dep_Trfase"/>
</dbReference>
<dbReference type="AlphaFoldDB" id="A0A5F9DDN0"/>
<dbReference type="PROSITE" id="PS00105">
    <property type="entry name" value="AA_TRANSFER_CLASS_1"/>
    <property type="match status" value="1"/>
</dbReference>
<evidence type="ECO:0000256" key="1">
    <source>
        <dbReference type="ARBA" id="ARBA00001933"/>
    </source>
</evidence>
<feature type="domain" description="Aminotransferase class I/classII large" evidence="8">
    <location>
        <begin position="229"/>
        <end position="594"/>
    </location>
</feature>
<evidence type="ECO:0000256" key="5">
    <source>
        <dbReference type="ARBA" id="ARBA00022898"/>
    </source>
</evidence>
<evidence type="ECO:0000256" key="3">
    <source>
        <dbReference type="ARBA" id="ARBA00011738"/>
    </source>
</evidence>
<comment type="similarity">
    <text evidence="2">Belongs to the class-I pyridoxal-phosphate-dependent aminotransferase family.</text>
</comment>
<accession>A0A5F9DDN0</accession>
<evidence type="ECO:0000259" key="8">
    <source>
        <dbReference type="Pfam" id="PF00155"/>
    </source>
</evidence>
<feature type="region of interest" description="Disordered" evidence="7">
    <location>
        <begin position="53"/>
        <end position="76"/>
    </location>
</feature>
<keyword evidence="4" id="KW-0032">Aminotransferase</keyword>
<dbReference type="Bgee" id="ENSOCUG00000007146">
    <property type="expression patterns" value="Expressed in ovary and 6 other cell types or tissues"/>
</dbReference>
<keyword evidence="10" id="KW-1185">Reference proteome</keyword>
<keyword evidence="6" id="KW-0007">Acetylation</keyword>
<keyword evidence="4" id="KW-0808">Transferase</keyword>
<dbReference type="SMR" id="A0A5F9DDN0"/>
<evidence type="ECO:0000256" key="2">
    <source>
        <dbReference type="ARBA" id="ARBA00007441"/>
    </source>
</evidence>
<comment type="cofactor">
    <cofactor evidence="1">
        <name>pyridoxal 5'-phosphate</name>
        <dbReference type="ChEBI" id="CHEBI:597326"/>
    </cofactor>
</comment>
<dbReference type="EMBL" id="AAGW02037905">
    <property type="status" value="NOT_ANNOTATED_CDS"/>
    <property type="molecule type" value="Genomic_DNA"/>
</dbReference>
<dbReference type="Gene3D" id="3.40.640.10">
    <property type="entry name" value="Type I PLP-dependent aspartate aminotransferase-like (Major domain)"/>
    <property type="match status" value="1"/>
</dbReference>
<dbReference type="STRING" id="9986.ENSOCUP00000043421"/>
<dbReference type="PRINTS" id="PR00753">
    <property type="entry name" value="ACCSYNTHASE"/>
</dbReference>
<feature type="region of interest" description="Disordered" evidence="7">
    <location>
        <begin position="161"/>
        <end position="186"/>
    </location>
</feature>
<dbReference type="GO" id="GO:0030170">
    <property type="term" value="F:pyridoxal phosphate binding"/>
    <property type="evidence" value="ECO:0007669"/>
    <property type="project" value="InterPro"/>
</dbReference>
<evidence type="ECO:0000256" key="7">
    <source>
        <dbReference type="SAM" id="MobiDB-lite"/>
    </source>
</evidence>
<reference evidence="9" key="3">
    <citation type="submission" date="2025-09" db="UniProtKB">
        <authorList>
            <consortium name="Ensembl"/>
        </authorList>
    </citation>
    <scope>IDENTIFICATION</scope>
    <source>
        <strain evidence="9">Thorbecke</strain>
    </source>
</reference>
<keyword evidence="5" id="KW-0663">Pyridoxal phosphate</keyword>
<dbReference type="Ensembl" id="ENSOCUT00000056005.1">
    <property type="protein sequence ID" value="ENSOCUP00000043421.1"/>
    <property type="gene ID" value="ENSOCUG00000007146.3"/>
</dbReference>
<dbReference type="InterPro" id="IPR004838">
    <property type="entry name" value="NHTrfase_class1_PyrdxlP-BS"/>
</dbReference>
<dbReference type="InParanoid" id="A0A5F9DDN0"/>
<name>A0A5F9DDN0_RABIT</name>
<evidence type="ECO:0000256" key="4">
    <source>
        <dbReference type="ARBA" id="ARBA00022576"/>
    </source>
</evidence>
<dbReference type="SUPFAM" id="SSF53383">
    <property type="entry name" value="PLP-dependent transferases"/>
    <property type="match status" value="1"/>
</dbReference>
<dbReference type="GO" id="GO:0008483">
    <property type="term" value="F:transaminase activity"/>
    <property type="evidence" value="ECO:0007669"/>
    <property type="project" value="UniProtKB-KW"/>
</dbReference>
<proteinExistence type="inferred from homology"/>
<dbReference type="Gene3D" id="3.90.1150.10">
    <property type="entry name" value="Aspartate Aminotransferase, domain 1"/>
    <property type="match status" value="1"/>
</dbReference>